<evidence type="ECO:0000259" key="1">
    <source>
        <dbReference type="SMART" id="SM00507"/>
    </source>
</evidence>
<dbReference type="InterPro" id="IPR002711">
    <property type="entry name" value="HNH"/>
</dbReference>
<evidence type="ECO:0000313" key="2">
    <source>
        <dbReference type="EMBL" id="VVE31379.1"/>
    </source>
</evidence>
<dbReference type="CDD" id="cd00085">
    <property type="entry name" value="HNHc"/>
    <property type="match status" value="1"/>
</dbReference>
<dbReference type="Pfam" id="PF01844">
    <property type="entry name" value="HNH"/>
    <property type="match status" value="1"/>
</dbReference>
<gene>
    <name evidence="2" type="ORF">PIN31115_03649</name>
</gene>
<name>A0A5E4X508_9BURK</name>
<dbReference type="InterPro" id="IPR003615">
    <property type="entry name" value="HNH_nuc"/>
</dbReference>
<reference evidence="2 3" key="1">
    <citation type="submission" date="2019-08" db="EMBL/GenBank/DDBJ databases">
        <authorList>
            <person name="Peeters C."/>
        </authorList>
    </citation>
    <scope>NUCLEOTIDE SEQUENCE [LARGE SCALE GENOMIC DNA]</scope>
    <source>
        <strain evidence="2 3">LMG 31115</strain>
    </source>
</reference>
<dbReference type="RefSeq" id="WP_254439622.1">
    <property type="nucleotide sequence ID" value="NZ_CABPSI010000004.1"/>
</dbReference>
<dbReference type="AlphaFoldDB" id="A0A5E4X508"/>
<dbReference type="GO" id="GO:0004519">
    <property type="term" value="F:endonuclease activity"/>
    <property type="evidence" value="ECO:0007669"/>
    <property type="project" value="InterPro"/>
</dbReference>
<accession>A0A5E4X508</accession>
<feature type="domain" description="HNH nuclease" evidence="1">
    <location>
        <begin position="175"/>
        <end position="234"/>
    </location>
</feature>
<proteinExistence type="predicted"/>
<dbReference type="GO" id="GO:0008270">
    <property type="term" value="F:zinc ion binding"/>
    <property type="evidence" value="ECO:0007669"/>
    <property type="project" value="InterPro"/>
</dbReference>
<organism evidence="2 3">
    <name type="scientific">Pandoraea iniqua</name>
    <dbReference type="NCBI Taxonomy" id="2508288"/>
    <lineage>
        <taxon>Bacteria</taxon>
        <taxon>Pseudomonadati</taxon>
        <taxon>Pseudomonadota</taxon>
        <taxon>Betaproteobacteria</taxon>
        <taxon>Burkholderiales</taxon>
        <taxon>Burkholderiaceae</taxon>
        <taxon>Pandoraea</taxon>
    </lineage>
</organism>
<dbReference type="SMART" id="SM00507">
    <property type="entry name" value="HNHc"/>
    <property type="match status" value="1"/>
</dbReference>
<dbReference type="EMBL" id="CABPSI010000004">
    <property type="protein sequence ID" value="VVE31379.1"/>
    <property type="molecule type" value="Genomic_DNA"/>
</dbReference>
<keyword evidence="3" id="KW-1185">Reference proteome</keyword>
<sequence length="247" mass="27365">MARRKVVPEVFAAAYETAQQVLAGRASLTDAQKSLAVQHSIAERTASGYIGCFLAMRRDKTFKTIVSADGLRFMLERIAESSPGDLVIALQSVMSHIKYLQGVTGREPGLRRVHAEFVGRLREMATFDESFLLLENEVGKALSDTSAVRLQRLQQASPMPEQIIVLARIFRRNPDVIAEVMSRAKGVCEGCAETAPFLRSDGRPYLEVHHCQPLAEGGADTLENAIALCPNCHRERHYGANYGDFRF</sequence>
<protein>
    <recommendedName>
        <fullName evidence="1">HNH nuclease domain-containing protein</fullName>
    </recommendedName>
</protein>
<dbReference type="GO" id="GO:0003676">
    <property type="term" value="F:nucleic acid binding"/>
    <property type="evidence" value="ECO:0007669"/>
    <property type="project" value="InterPro"/>
</dbReference>
<evidence type="ECO:0000313" key="3">
    <source>
        <dbReference type="Proteomes" id="UP000333828"/>
    </source>
</evidence>
<dbReference type="Gene3D" id="1.10.30.50">
    <property type="match status" value="1"/>
</dbReference>
<dbReference type="Proteomes" id="UP000333828">
    <property type="component" value="Unassembled WGS sequence"/>
</dbReference>